<dbReference type="Proteomes" id="UP000887580">
    <property type="component" value="Unplaced"/>
</dbReference>
<accession>A0AC35GHB1</accession>
<name>A0AC35GHB1_9BILA</name>
<organism evidence="1 2">
    <name type="scientific">Panagrolaimus sp. PS1159</name>
    <dbReference type="NCBI Taxonomy" id="55785"/>
    <lineage>
        <taxon>Eukaryota</taxon>
        <taxon>Metazoa</taxon>
        <taxon>Ecdysozoa</taxon>
        <taxon>Nematoda</taxon>
        <taxon>Chromadorea</taxon>
        <taxon>Rhabditida</taxon>
        <taxon>Tylenchina</taxon>
        <taxon>Panagrolaimomorpha</taxon>
        <taxon>Panagrolaimoidea</taxon>
        <taxon>Panagrolaimidae</taxon>
        <taxon>Panagrolaimus</taxon>
    </lineage>
</organism>
<reference evidence="2" key="1">
    <citation type="submission" date="2022-11" db="UniProtKB">
        <authorList>
            <consortium name="WormBaseParasite"/>
        </authorList>
    </citation>
    <scope>IDENTIFICATION</scope>
</reference>
<proteinExistence type="predicted"/>
<dbReference type="WBParaSite" id="PS1159_v2.g5240.t1">
    <property type="protein sequence ID" value="PS1159_v2.g5240.t1"/>
    <property type="gene ID" value="PS1159_v2.g5240"/>
</dbReference>
<sequence length="187" mass="22194">MWFLWILMIFFTISPSHQSALRWKNEYGDQFLNDVRNFAFHTKIDGDKYVITSLSGAPVMEKVEDEKQRVDKFDKEFPIRAFHIAYPSRNPIKFEMEIDKKHRLNCFQHIRANFQLPCLCYDDNLPPVDIDNRFDFQKNDVIYYCGTQQSMICFDPEREVLSSNPTIIMNLIFCSASKRCSQLCDQH</sequence>
<evidence type="ECO:0000313" key="2">
    <source>
        <dbReference type="WBParaSite" id="PS1159_v2.g5240.t1"/>
    </source>
</evidence>
<evidence type="ECO:0000313" key="1">
    <source>
        <dbReference type="Proteomes" id="UP000887580"/>
    </source>
</evidence>
<protein>
    <submittedName>
        <fullName evidence="2">Uncharacterized protein</fullName>
    </submittedName>
</protein>